<evidence type="ECO:0000256" key="6">
    <source>
        <dbReference type="ARBA" id="ARBA00022989"/>
    </source>
</evidence>
<name>V5WEC3_9SPIO</name>
<dbReference type="HOGENOM" id="CLU_019563_1_1_12"/>
<dbReference type="PANTHER" id="PTHR38686:SF1">
    <property type="entry name" value="APOLIPOPROTEIN N-ACYLTRANSFERASE"/>
    <property type="match status" value="1"/>
</dbReference>
<dbReference type="EMBL" id="CP006939">
    <property type="protein sequence ID" value="AHC13496.1"/>
    <property type="molecule type" value="Genomic_DNA"/>
</dbReference>
<evidence type="ECO:0000256" key="9">
    <source>
        <dbReference type="HAMAP-Rule" id="MF_01148"/>
    </source>
</evidence>
<evidence type="ECO:0000256" key="8">
    <source>
        <dbReference type="ARBA" id="ARBA00023315"/>
    </source>
</evidence>
<feature type="domain" description="CN hydrolase" evidence="10">
    <location>
        <begin position="415"/>
        <end position="680"/>
    </location>
</feature>
<dbReference type="EC" id="2.3.1.269" evidence="9"/>
<feature type="transmembrane region" description="Helical" evidence="9">
    <location>
        <begin position="352"/>
        <end position="373"/>
    </location>
</feature>
<evidence type="ECO:0000256" key="7">
    <source>
        <dbReference type="ARBA" id="ARBA00023136"/>
    </source>
</evidence>
<dbReference type="InterPro" id="IPR004563">
    <property type="entry name" value="Apolipo_AcylTrfase"/>
</dbReference>
<evidence type="ECO:0000313" key="12">
    <source>
        <dbReference type="Proteomes" id="UP000018680"/>
    </source>
</evidence>
<dbReference type="SUPFAM" id="SSF56317">
    <property type="entry name" value="Carbon-nitrogen hydrolase"/>
    <property type="match status" value="1"/>
</dbReference>
<organism evidence="11 12">
    <name type="scientific">Salinispira pacifica</name>
    <dbReference type="NCBI Taxonomy" id="1307761"/>
    <lineage>
        <taxon>Bacteria</taxon>
        <taxon>Pseudomonadati</taxon>
        <taxon>Spirochaetota</taxon>
        <taxon>Spirochaetia</taxon>
        <taxon>Spirochaetales</taxon>
        <taxon>Spirochaetaceae</taxon>
        <taxon>Salinispira</taxon>
    </lineage>
</organism>
<sequence length="726" mass="83355">MLFLFEKGIPYSFQQSDIVPIFMAVLHVAAGFVFFIQAQPKNQVEHAWKMADDLSKQTGHGRHRPYPDDQMFLPEGIFALTLIIFLFNYIFALAANMDYVQRFIETGGQLDLALDSRSQRVRVMFRYGLYLLAYPAAVWMRLLTSVKGQRRKNLQSFFRLLLVIASAVVYSFSFPSFLHHDGLGFLAWGALIPLFIILRRSYFPRFMFYGVFWMILTVLLKNYWLGTFSLVSLQVATLILGLYGILFFLVLWGIELILRYFEKIFPERYILHVLMFALLYSAAWTVFDWVQTQGFTAYPWTLMPHSQWKNLLLIQYSAVTGMWGISQILYLANAVIASLYVFPGAYKPARRLIFSLAAVYIAVIHLLGAIALLQAGPKQAEEVARVILDGNENMVQVIPDERTPGDPAEVEEGSVRIALVQQNSDPRKHDYEEVFRTLTRLTDGILNAVPEVDLVAWSETAFVPNISRWGAEDQDPDRRLVRLVRQMLEYQRSMETWLLTGNDDYTVVLDDDGRELERLNYNAAVLFDNEGRRRETYHKMKLVPFTEHFPYERQFPRLYQFLLDYDVNFWEPGTEPTVFEHPKLSFSTPICFEDAFPLEVRSFVREGAGMILNISNDYWSLTEVAAKQHFAAALFRATEHRKYLLRSTSSGVTTAVDPMGRIIFELPGYTAAASAVDIPVETPGGPTFYTLAGDWYIWLIFLGIAVLLASILISMGVSIFRFGNDY</sequence>
<feature type="transmembrane region" description="Helical" evidence="9">
    <location>
        <begin position="313"/>
        <end position="340"/>
    </location>
</feature>
<evidence type="ECO:0000259" key="10">
    <source>
        <dbReference type="PROSITE" id="PS50263"/>
    </source>
</evidence>
<evidence type="ECO:0000313" key="11">
    <source>
        <dbReference type="EMBL" id="AHC13496.1"/>
    </source>
</evidence>
<reference evidence="11 12" key="1">
    <citation type="journal article" date="2015" name="Stand. Genomic Sci.">
        <title>Complete genome sequence and description of Salinispira pacifica gen. nov., sp. nov., a novel spirochaete isolated form a hypersaline microbial mat.</title>
        <authorList>
            <person name="Ben Hania W."/>
            <person name="Joseph M."/>
            <person name="Schumann P."/>
            <person name="Bunk B."/>
            <person name="Fiebig A."/>
            <person name="Sproer C."/>
            <person name="Klenk H.P."/>
            <person name="Fardeau M.L."/>
            <person name="Spring S."/>
        </authorList>
    </citation>
    <scope>NUCLEOTIDE SEQUENCE [LARGE SCALE GENOMIC DNA]</scope>
    <source>
        <strain evidence="11 12">L21-RPul-D2</strain>
    </source>
</reference>
<feature type="transmembrane region" description="Helical" evidence="9">
    <location>
        <begin position="231"/>
        <end position="257"/>
    </location>
</feature>
<feature type="transmembrane region" description="Helical" evidence="9">
    <location>
        <begin position="183"/>
        <end position="199"/>
    </location>
</feature>
<evidence type="ECO:0000256" key="1">
    <source>
        <dbReference type="ARBA" id="ARBA00004651"/>
    </source>
</evidence>
<feature type="transmembrane region" description="Helical" evidence="9">
    <location>
        <begin position="206"/>
        <end position="225"/>
    </location>
</feature>
<dbReference type="Pfam" id="PF00795">
    <property type="entry name" value="CN_hydrolase"/>
    <property type="match status" value="1"/>
</dbReference>
<comment type="subcellular location">
    <subcellularLocation>
        <location evidence="1 9">Cell membrane</location>
        <topology evidence="1 9">Multi-pass membrane protein</topology>
    </subcellularLocation>
</comment>
<keyword evidence="7 9" id="KW-0472">Membrane</keyword>
<dbReference type="UniPathway" id="UPA00666"/>
<gene>
    <name evidence="9" type="primary">lnt</name>
    <name evidence="11" type="ORF">L21SP2_0050</name>
</gene>
<keyword evidence="12" id="KW-1185">Reference proteome</keyword>
<dbReference type="PATRIC" id="fig|1307761.3.peg.50"/>
<dbReference type="GO" id="GO:0005886">
    <property type="term" value="C:plasma membrane"/>
    <property type="evidence" value="ECO:0007669"/>
    <property type="project" value="UniProtKB-SubCell"/>
</dbReference>
<comment type="similarity">
    <text evidence="2 9">Belongs to the CN hydrolase family. Apolipoprotein N-acyltransferase subfamily.</text>
</comment>
<comment type="function">
    <text evidence="9">Catalyzes the phospholipid dependent N-acylation of the N-terminal cysteine of apolipoprotein, the last step in lipoprotein maturation.</text>
</comment>
<comment type="pathway">
    <text evidence="9">Protein modification; lipoprotein biosynthesis (N-acyl transfer).</text>
</comment>
<accession>V5WEC3</accession>
<dbReference type="eggNOG" id="COG0815">
    <property type="taxonomic scope" value="Bacteria"/>
</dbReference>
<dbReference type="GO" id="GO:0016410">
    <property type="term" value="F:N-acyltransferase activity"/>
    <property type="evidence" value="ECO:0007669"/>
    <property type="project" value="UniProtKB-UniRule"/>
</dbReference>
<feature type="transmembrane region" description="Helical" evidence="9">
    <location>
        <begin position="72"/>
        <end position="95"/>
    </location>
</feature>
<dbReference type="Proteomes" id="UP000018680">
    <property type="component" value="Chromosome"/>
</dbReference>
<dbReference type="CDD" id="cd07571">
    <property type="entry name" value="ALP_N-acyl_transferase"/>
    <property type="match status" value="1"/>
</dbReference>
<dbReference type="PANTHER" id="PTHR38686">
    <property type="entry name" value="APOLIPOPROTEIN N-ACYLTRANSFERASE"/>
    <property type="match status" value="1"/>
</dbReference>
<dbReference type="STRING" id="1307761.L21SP2_0050"/>
<dbReference type="Gene3D" id="3.60.110.10">
    <property type="entry name" value="Carbon-nitrogen hydrolase"/>
    <property type="match status" value="1"/>
</dbReference>
<evidence type="ECO:0000256" key="2">
    <source>
        <dbReference type="ARBA" id="ARBA00010065"/>
    </source>
</evidence>
<evidence type="ECO:0000256" key="4">
    <source>
        <dbReference type="ARBA" id="ARBA00022679"/>
    </source>
</evidence>
<dbReference type="Pfam" id="PF20154">
    <property type="entry name" value="LNT_N"/>
    <property type="match status" value="1"/>
</dbReference>
<dbReference type="PROSITE" id="PS50263">
    <property type="entry name" value="CN_HYDROLASE"/>
    <property type="match status" value="1"/>
</dbReference>
<feature type="transmembrane region" description="Helical" evidence="9">
    <location>
        <begin position="156"/>
        <end position="177"/>
    </location>
</feature>
<dbReference type="HAMAP" id="MF_01148">
    <property type="entry name" value="Lnt"/>
    <property type="match status" value="1"/>
</dbReference>
<keyword evidence="5 9" id="KW-0812">Transmembrane</keyword>
<dbReference type="KEGG" id="slr:L21SP2_0050"/>
<dbReference type="InterPro" id="IPR003010">
    <property type="entry name" value="C-N_Hydrolase"/>
</dbReference>
<feature type="transmembrane region" description="Helical" evidence="9">
    <location>
        <begin position="269"/>
        <end position="287"/>
    </location>
</feature>
<dbReference type="GO" id="GO:0042158">
    <property type="term" value="P:lipoprotein biosynthetic process"/>
    <property type="evidence" value="ECO:0007669"/>
    <property type="project" value="UniProtKB-UniRule"/>
</dbReference>
<keyword evidence="3 9" id="KW-1003">Cell membrane</keyword>
<dbReference type="InterPro" id="IPR045378">
    <property type="entry name" value="LNT_N"/>
</dbReference>
<keyword evidence="6 9" id="KW-1133">Transmembrane helix</keyword>
<dbReference type="NCBIfam" id="TIGR00546">
    <property type="entry name" value="lnt"/>
    <property type="match status" value="1"/>
</dbReference>
<feature type="transmembrane region" description="Helical" evidence="9">
    <location>
        <begin position="695"/>
        <end position="720"/>
    </location>
</feature>
<comment type="caution">
    <text evidence="9">Lacks conserved residue(s) required for the propagation of feature annotation.</text>
</comment>
<feature type="transmembrane region" description="Helical" evidence="9">
    <location>
        <begin position="18"/>
        <end position="36"/>
    </location>
</feature>
<feature type="transmembrane region" description="Helical" evidence="9">
    <location>
        <begin position="124"/>
        <end position="144"/>
    </location>
</feature>
<keyword evidence="11" id="KW-0449">Lipoprotein</keyword>
<evidence type="ECO:0000256" key="5">
    <source>
        <dbReference type="ARBA" id="ARBA00022692"/>
    </source>
</evidence>
<keyword evidence="4 9" id="KW-0808">Transferase</keyword>
<dbReference type="InterPro" id="IPR036526">
    <property type="entry name" value="C-N_Hydrolase_sf"/>
</dbReference>
<comment type="catalytic activity">
    <reaction evidence="9">
        <text>N-terminal S-1,2-diacyl-sn-glyceryl-L-cysteinyl-[lipoprotein] + a glycerophospholipid = N-acyl-S-1,2-diacyl-sn-glyceryl-L-cysteinyl-[lipoprotein] + a 2-acyl-sn-glycero-3-phospholipid + H(+)</text>
        <dbReference type="Rhea" id="RHEA:48228"/>
        <dbReference type="Rhea" id="RHEA-COMP:14681"/>
        <dbReference type="Rhea" id="RHEA-COMP:14684"/>
        <dbReference type="ChEBI" id="CHEBI:15378"/>
        <dbReference type="ChEBI" id="CHEBI:136912"/>
        <dbReference type="ChEBI" id="CHEBI:140656"/>
        <dbReference type="ChEBI" id="CHEBI:140657"/>
        <dbReference type="ChEBI" id="CHEBI:140660"/>
        <dbReference type="EC" id="2.3.1.269"/>
    </reaction>
</comment>
<evidence type="ECO:0000256" key="3">
    <source>
        <dbReference type="ARBA" id="ARBA00022475"/>
    </source>
</evidence>
<dbReference type="AlphaFoldDB" id="V5WEC3"/>
<protein>
    <recommendedName>
        <fullName evidence="9">Apolipoprotein N-acyltransferase</fullName>
        <shortName evidence="9">ALP N-acyltransferase</shortName>
        <ecNumber evidence="9">2.3.1.269</ecNumber>
    </recommendedName>
</protein>
<keyword evidence="8 9" id="KW-0012">Acyltransferase</keyword>
<proteinExistence type="inferred from homology"/>